<dbReference type="EMBL" id="JASCZI010061655">
    <property type="protein sequence ID" value="MED6139232.1"/>
    <property type="molecule type" value="Genomic_DNA"/>
</dbReference>
<keyword evidence="2" id="KW-1185">Reference proteome</keyword>
<gene>
    <name evidence="1" type="ORF">PIB30_081883</name>
</gene>
<evidence type="ECO:0000313" key="2">
    <source>
        <dbReference type="Proteomes" id="UP001341840"/>
    </source>
</evidence>
<dbReference type="Proteomes" id="UP001341840">
    <property type="component" value="Unassembled WGS sequence"/>
</dbReference>
<proteinExistence type="predicted"/>
<feature type="non-terminal residue" evidence="1">
    <location>
        <position position="1"/>
    </location>
</feature>
<reference evidence="1 2" key="1">
    <citation type="journal article" date="2023" name="Plants (Basel)">
        <title>Bridging the Gap: Combining Genomics and Transcriptomics Approaches to Understand Stylosanthes scabra, an Orphan Legume from the Brazilian Caatinga.</title>
        <authorList>
            <person name="Ferreira-Neto J.R.C."/>
            <person name="da Silva M.D."/>
            <person name="Binneck E."/>
            <person name="de Melo N.F."/>
            <person name="da Silva R.H."/>
            <person name="de Melo A.L.T.M."/>
            <person name="Pandolfi V."/>
            <person name="Bustamante F.O."/>
            <person name="Brasileiro-Vidal A.C."/>
            <person name="Benko-Iseppon A.M."/>
        </authorList>
    </citation>
    <scope>NUCLEOTIDE SEQUENCE [LARGE SCALE GENOMIC DNA]</scope>
    <source>
        <tissue evidence="1">Leaves</tissue>
    </source>
</reference>
<organism evidence="1 2">
    <name type="scientific">Stylosanthes scabra</name>
    <dbReference type="NCBI Taxonomy" id="79078"/>
    <lineage>
        <taxon>Eukaryota</taxon>
        <taxon>Viridiplantae</taxon>
        <taxon>Streptophyta</taxon>
        <taxon>Embryophyta</taxon>
        <taxon>Tracheophyta</taxon>
        <taxon>Spermatophyta</taxon>
        <taxon>Magnoliopsida</taxon>
        <taxon>eudicotyledons</taxon>
        <taxon>Gunneridae</taxon>
        <taxon>Pentapetalae</taxon>
        <taxon>rosids</taxon>
        <taxon>fabids</taxon>
        <taxon>Fabales</taxon>
        <taxon>Fabaceae</taxon>
        <taxon>Papilionoideae</taxon>
        <taxon>50 kb inversion clade</taxon>
        <taxon>dalbergioids sensu lato</taxon>
        <taxon>Dalbergieae</taxon>
        <taxon>Pterocarpus clade</taxon>
        <taxon>Stylosanthes</taxon>
    </lineage>
</organism>
<comment type="caution">
    <text evidence="1">The sequence shown here is derived from an EMBL/GenBank/DDBJ whole genome shotgun (WGS) entry which is preliminary data.</text>
</comment>
<accession>A0ABU6SS37</accession>
<sequence>ASRGRAIRSARWCDAIGGPKCSEMGSRGRAIRSSRWRDGSRMLPESNQCQGAYVPGYRARALIEGAAARSTLGASA</sequence>
<evidence type="ECO:0000313" key="1">
    <source>
        <dbReference type="EMBL" id="MED6139232.1"/>
    </source>
</evidence>
<protein>
    <submittedName>
        <fullName evidence="1">Uncharacterized protein</fullName>
    </submittedName>
</protein>
<name>A0ABU6SS37_9FABA</name>